<organism evidence="1 2">
    <name type="scientific">Edaphochlamys debaryana</name>
    <dbReference type="NCBI Taxonomy" id="47281"/>
    <lineage>
        <taxon>Eukaryota</taxon>
        <taxon>Viridiplantae</taxon>
        <taxon>Chlorophyta</taxon>
        <taxon>core chlorophytes</taxon>
        <taxon>Chlorophyceae</taxon>
        <taxon>CS clade</taxon>
        <taxon>Chlamydomonadales</taxon>
        <taxon>Chlamydomonadales incertae sedis</taxon>
        <taxon>Edaphochlamys</taxon>
    </lineage>
</organism>
<dbReference type="Proteomes" id="UP000612055">
    <property type="component" value="Unassembled WGS sequence"/>
</dbReference>
<reference evidence="1" key="1">
    <citation type="journal article" date="2020" name="bioRxiv">
        <title>Comparative genomics of Chlamydomonas.</title>
        <authorList>
            <person name="Craig R.J."/>
            <person name="Hasan A.R."/>
            <person name="Ness R.W."/>
            <person name="Keightley P.D."/>
        </authorList>
    </citation>
    <scope>NUCLEOTIDE SEQUENCE</scope>
    <source>
        <strain evidence="1">CCAP 11/70</strain>
    </source>
</reference>
<sequence>MILKGTIDISNDPWGVTTRLRPGPDGELQPETLVLTGEGSFYPLLGASSRGGLSLGPALELYEKDAGGVRRRFRQPAHLDDLDLVSAEPLFVPSTLSVFYLSGHAVYRLHGNNTVELVAGDYEEPGHAGGVEGMGPDARLPDPTYLRAGGDGNLYCAVGEDHD</sequence>
<evidence type="ECO:0000313" key="1">
    <source>
        <dbReference type="EMBL" id="KAG2500374.1"/>
    </source>
</evidence>
<accession>A0A835YMF6</accession>
<name>A0A835YMF6_9CHLO</name>
<dbReference type="AlphaFoldDB" id="A0A835YMF6"/>
<proteinExistence type="predicted"/>
<keyword evidence="2" id="KW-1185">Reference proteome</keyword>
<comment type="caution">
    <text evidence="1">The sequence shown here is derived from an EMBL/GenBank/DDBJ whole genome shotgun (WGS) entry which is preliminary data.</text>
</comment>
<evidence type="ECO:0000313" key="2">
    <source>
        <dbReference type="Proteomes" id="UP000612055"/>
    </source>
</evidence>
<dbReference type="EMBL" id="JAEHOE010000004">
    <property type="protein sequence ID" value="KAG2500374.1"/>
    <property type="molecule type" value="Genomic_DNA"/>
</dbReference>
<protein>
    <submittedName>
        <fullName evidence="1">Uncharacterized protein</fullName>
    </submittedName>
</protein>
<gene>
    <name evidence="1" type="ORF">HYH03_001948</name>
</gene>